<dbReference type="AlphaFoldDB" id="T0L410"/>
<feature type="region of interest" description="Disordered" evidence="1">
    <location>
        <begin position="1"/>
        <end position="20"/>
    </location>
</feature>
<comment type="caution">
    <text evidence="2">The sequence shown here is derived from an EMBL/GenBank/DDBJ whole genome shotgun (WGS) entry which is preliminary data.</text>
</comment>
<evidence type="ECO:0000256" key="1">
    <source>
        <dbReference type="SAM" id="MobiDB-lite"/>
    </source>
</evidence>
<sequence length="20" mass="2265">MSDRIRRAGVPFSQERKGSS</sequence>
<proteinExistence type="predicted"/>
<gene>
    <name evidence="2" type="ORF">CGLO_14551</name>
</gene>
<dbReference type="Proteomes" id="UP000015530">
    <property type="component" value="Unassembled WGS sequence"/>
</dbReference>
<evidence type="ECO:0000313" key="2">
    <source>
        <dbReference type="EMBL" id="EQB46396.1"/>
    </source>
</evidence>
<reference evidence="3" key="1">
    <citation type="journal article" date="2013" name="Mol. Plant Microbe Interact.">
        <title>Global aspects of pacC regulation of pathogenicity genes in Colletotrichum gloeosporioides as revealed by transcriptome analysis.</title>
        <authorList>
            <person name="Alkan N."/>
            <person name="Meng X."/>
            <person name="Friedlander G."/>
            <person name="Reuveni E."/>
            <person name="Sukno S."/>
            <person name="Sherman A."/>
            <person name="Thon M."/>
            <person name="Fluhr R."/>
            <person name="Prusky D."/>
        </authorList>
    </citation>
    <scope>NUCLEOTIDE SEQUENCE [LARGE SCALE GENOMIC DNA]</scope>
    <source>
        <strain evidence="3">Cg-14</strain>
    </source>
</reference>
<dbReference type="HOGENOM" id="CLU_3428504_0_0_1"/>
<organism evidence="2 3">
    <name type="scientific">Colletotrichum gloeosporioides (strain Cg-14)</name>
    <name type="common">Anthracnose fungus</name>
    <name type="synonym">Glomerella cingulata</name>
    <dbReference type="NCBI Taxonomy" id="1237896"/>
    <lineage>
        <taxon>Eukaryota</taxon>
        <taxon>Fungi</taxon>
        <taxon>Dikarya</taxon>
        <taxon>Ascomycota</taxon>
        <taxon>Pezizomycotina</taxon>
        <taxon>Sordariomycetes</taxon>
        <taxon>Hypocreomycetidae</taxon>
        <taxon>Glomerellales</taxon>
        <taxon>Glomerellaceae</taxon>
        <taxon>Colletotrichum</taxon>
        <taxon>Colletotrichum gloeosporioides species complex</taxon>
    </lineage>
</organism>
<dbReference type="EMBL" id="AMYD01003409">
    <property type="protein sequence ID" value="EQB46396.1"/>
    <property type="molecule type" value="Genomic_DNA"/>
</dbReference>
<protein>
    <submittedName>
        <fullName evidence="2">Uncharacterized protein</fullName>
    </submittedName>
</protein>
<name>T0L410_COLGC</name>
<accession>T0L410</accession>
<evidence type="ECO:0000313" key="3">
    <source>
        <dbReference type="Proteomes" id="UP000015530"/>
    </source>
</evidence>